<protein>
    <submittedName>
        <fullName evidence="1">Uncharacterized protein</fullName>
    </submittedName>
</protein>
<evidence type="ECO:0000313" key="1">
    <source>
        <dbReference type="EMBL" id="HIS47038.1"/>
    </source>
</evidence>
<organism evidence="1 2">
    <name type="scientific">Candidatus Scybalocola faecigallinarum</name>
    <dbReference type="NCBI Taxonomy" id="2840941"/>
    <lineage>
        <taxon>Bacteria</taxon>
        <taxon>Bacillati</taxon>
        <taxon>Bacillota</taxon>
        <taxon>Clostridia</taxon>
        <taxon>Lachnospirales</taxon>
        <taxon>Lachnospiraceae</taxon>
        <taxon>Lachnospiraceae incertae sedis</taxon>
        <taxon>Candidatus Scybalocola (ex Gilroy et al. 2021)</taxon>
    </lineage>
</organism>
<name>A0A9D1JQD1_9FIRM</name>
<reference evidence="1" key="2">
    <citation type="journal article" date="2021" name="PeerJ">
        <title>Extensive microbial diversity within the chicken gut microbiome revealed by metagenomics and culture.</title>
        <authorList>
            <person name="Gilroy R."/>
            <person name="Ravi A."/>
            <person name="Getino M."/>
            <person name="Pursley I."/>
            <person name="Horton D.L."/>
            <person name="Alikhan N.F."/>
            <person name="Baker D."/>
            <person name="Gharbi K."/>
            <person name="Hall N."/>
            <person name="Watson M."/>
            <person name="Adriaenssens E.M."/>
            <person name="Foster-Nyarko E."/>
            <person name="Jarju S."/>
            <person name="Secka A."/>
            <person name="Antonio M."/>
            <person name="Oren A."/>
            <person name="Chaudhuri R.R."/>
            <person name="La Ragione R."/>
            <person name="Hildebrand F."/>
            <person name="Pallen M.J."/>
        </authorList>
    </citation>
    <scope>NUCLEOTIDE SEQUENCE</scope>
    <source>
        <strain evidence="1">CHK178-757</strain>
    </source>
</reference>
<accession>A0A9D1JQD1</accession>
<dbReference type="Proteomes" id="UP000823927">
    <property type="component" value="Unassembled WGS sequence"/>
</dbReference>
<comment type="caution">
    <text evidence="1">The sequence shown here is derived from an EMBL/GenBank/DDBJ whole genome shotgun (WGS) entry which is preliminary data.</text>
</comment>
<proteinExistence type="predicted"/>
<dbReference type="EMBL" id="DVIT01000022">
    <property type="protein sequence ID" value="HIS47038.1"/>
    <property type="molecule type" value="Genomic_DNA"/>
</dbReference>
<gene>
    <name evidence="1" type="ORF">IAB46_05670</name>
</gene>
<sequence length="88" mass="10639">MFRLWGKEFKNNHLLKDIVICEDDPSASRTKKVFHAVTQICMTFDLAEPIWLESNIKEFQRRDKTRFTQDNFIETIDFDYLEIHVIEE</sequence>
<dbReference type="AlphaFoldDB" id="A0A9D1JQD1"/>
<evidence type="ECO:0000313" key="2">
    <source>
        <dbReference type="Proteomes" id="UP000823927"/>
    </source>
</evidence>
<reference evidence="1" key="1">
    <citation type="submission" date="2020-10" db="EMBL/GenBank/DDBJ databases">
        <authorList>
            <person name="Gilroy R."/>
        </authorList>
    </citation>
    <scope>NUCLEOTIDE SEQUENCE</scope>
    <source>
        <strain evidence="1">CHK178-757</strain>
    </source>
</reference>